<evidence type="ECO:0000256" key="4">
    <source>
        <dbReference type="ARBA" id="ARBA00022980"/>
    </source>
</evidence>
<comment type="caution">
    <text evidence="11">The sequence shown here is derived from an EMBL/GenBank/DDBJ whole genome shotgun (WGS) entry which is preliminary data.</text>
</comment>
<evidence type="ECO:0000313" key="11">
    <source>
        <dbReference type="EMBL" id="OGG93694.1"/>
    </source>
</evidence>
<comment type="function">
    <text evidence="7">The globular domain of the protein is located near the polypeptide exit tunnel on the outside of the subunit, while an extended beta-hairpin is found that lines the wall of the exit tunnel in the center of the 70S ribosome.</text>
</comment>
<evidence type="ECO:0000256" key="8">
    <source>
        <dbReference type="RuleBase" id="RU004005"/>
    </source>
</evidence>
<comment type="similarity">
    <text evidence="1 7 8">Belongs to the universal ribosomal protein uL22 family.</text>
</comment>
<comment type="subunit">
    <text evidence="7 9">Part of the 50S ribosomal subunit.</text>
</comment>
<dbReference type="AlphaFoldDB" id="A0A1F6G6G5"/>
<evidence type="ECO:0000256" key="2">
    <source>
        <dbReference type="ARBA" id="ARBA00022730"/>
    </source>
</evidence>
<dbReference type="InterPro" id="IPR018260">
    <property type="entry name" value="Ribosomal_uL22_CS"/>
</dbReference>
<evidence type="ECO:0000313" key="12">
    <source>
        <dbReference type="Proteomes" id="UP000178449"/>
    </source>
</evidence>
<dbReference type="PANTHER" id="PTHR13501">
    <property type="entry name" value="CHLOROPLAST 50S RIBOSOMAL PROTEIN L22-RELATED"/>
    <property type="match status" value="1"/>
</dbReference>
<name>A0A1F6G6G5_9PROT</name>
<evidence type="ECO:0000256" key="7">
    <source>
        <dbReference type="HAMAP-Rule" id="MF_01331"/>
    </source>
</evidence>
<dbReference type="InterPro" id="IPR005727">
    <property type="entry name" value="Ribosomal_uL22_bac/chlpt-type"/>
</dbReference>
<keyword evidence="4 7" id="KW-0689">Ribosomal protein</keyword>
<keyword evidence="2 7" id="KW-0699">rRNA-binding</keyword>
<gene>
    <name evidence="7" type="primary">rplV</name>
    <name evidence="11" type="ORF">A2527_11260</name>
</gene>
<dbReference type="Proteomes" id="UP000178449">
    <property type="component" value="Unassembled WGS sequence"/>
</dbReference>
<dbReference type="InterPro" id="IPR001063">
    <property type="entry name" value="Ribosomal_uL22"/>
</dbReference>
<dbReference type="Gene3D" id="3.90.470.10">
    <property type="entry name" value="Ribosomal protein L22/L17"/>
    <property type="match status" value="1"/>
</dbReference>
<dbReference type="NCBIfam" id="TIGR01044">
    <property type="entry name" value="rplV_bact"/>
    <property type="match status" value="1"/>
</dbReference>
<dbReference type="PROSITE" id="PS00464">
    <property type="entry name" value="RIBOSOMAL_L22"/>
    <property type="match status" value="1"/>
</dbReference>
<evidence type="ECO:0000256" key="9">
    <source>
        <dbReference type="RuleBase" id="RU004006"/>
    </source>
</evidence>
<dbReference type="EMBL" id="MFNE01000046">
    <property type="protein sequence ID" value="OGG93694.1"/>
    <property type="molecule type" value="Genomic_DNA"/>
</dbReference>
<dbReference type="HAMAP" id="MF_01331_B">
    <property type="entry name" value="Ribosomal_uL22_B"/>
    <property type="match status" value="1"/>
</dbReference>
<keyword evidence="5 7" id="KW-0687">Ribonucleoprotein</keyword>
<dbReference type="SUPFAM" id="SSF54843">
    <property type="entry name" value="Ribosomal protein L22"/>
    <property type="match status" value="1"/>
</dbReference>
<dbReference type="InterPro" id="IPR036394">
    <property type="entry name" value="Ribosomal_uL22_sf"/>
</dbReference>
<dbReference type="GO" id="GO:0022625">
    <property type="term" value="C:cytosolic large ribosomal subunit"/>
    <property type="evidence" value="ECO:0007669"/>
    <property type="project" value="TreeGrafter"/>
</dbReference>
<dbReference type="GO" id="GO:0003735">
    <property type="term" value="F:structural constituent of ribosome"/>
    <property type="evidence" value="ECO:0007669"/>
    <property type="project" value="InterPro"/>
</dbReference>
<dbReference type="STRING" id="1817772.A2527_11260"/>
<organism evidence="11 12">
    <name type="scientific">Candidatus Lambdaproteobacteria bacterium RIFOXYD2_FULL_50_16</name>
    <dbReference type="NCBI Taxonomy" id="1817772"/>
    <lineage>
        <taxon>Bacteria</taxon>
        <taxon>Pseudomonadati</taxon>
        <taxon>Pseudomonadota</taxon>
        <taxon>Candidatus Lambdaproteobacteria</taxon>
    </lineage>
</organism>
<reference evidence="11 12" key="1">
    <citation type="journal article" date="2016" name="Nat. Commun.">
        <title>Thousands of microbial genomes shed light on interconnected biogeochemical processes in an aquifer system.</title>
        <authorList>
            <person name="Anantharaman K."/>
            <person name="Brown C.T."/>
            <person name="Hug L.A."/>
            <person name="Sharon I."/>
            <person name="Castelle C.J."/>
            <person name="Probst A.J."/>
            <person name="Thomas B.C."/>
            <person name="Singh A."/>
            <person name="Wilkins M.J."/>
            <person name="Karaoz U."/>
            <person name="Brodie E.L."/>
            <person name="Williams K.H."/>
            <person name="Hubbard S.S."/>
            <person name="Banfield J.F."/>
        </authorList>
    </citation>
    <scope>NUCLEOTIDE SEQUENCE [LARGE SCALE GENOMIC DNA]</scope>
</reference>
<dbReference type="PANTHER" id="PTHR13501:SF8">
    <property type="entry name" value="LARGE RIBOSOMAL SUBUNIT PROTEIN UL22M"/>
    <property type="match status" value="1"/>
</dbReference>
<evidence type="ECO:0000256" key="6">
    <source>
        <dbReference type="ARBA" id="ARBA00035207"/>
    </source>
</evidence>
<accession>A0A1F6G6G5</accession>
<proteinExistence type="inferred from homology"/>
<evidence type="ECO:0000256" key="10">
    <source>
        <dbReference type="RuleBase" id="RU004008"/>
    </source>
</evidence>
<comment type="function">
    <text evidence="7 10">This protein binds specifically to 23S rRNA; its binding is stimulated by other ribosomal proteins, e.g., L4, L17, and L20. It is important during the early stages of 50S assembly. It makes multiple contacts with different domains of the 23S rRNA in the assembled 50S subunit and ribosome.</text>
</comment>
<dbReference type="InterPro" id="IPR047867">
    <property type="entry name" value="Ribosomal_uL22_bac/org-type"/>
</dbReference>
<keyword evidence="3 7" id="KW-0694">RNA-binding</keyword>
<dbReference type="GO" id="GO:0019843">
    <property type="term" value="F:rRNA binding"/>
    <property type="evidence" value="ECO:0007669"/>
    <property type="project" value="UniProtKB-UniRule"/>
</dbReference>
<evidence type="ECO:0000256" key="1">
    <source>
        <dbReference type="ARBA" id="ARBA00009451"/>
    </source>
</evidence>
<evidence type="ECO:0000256" key="5">
    <source>
        <dbReference type="ARBA" id="ARBA00023274"/>
    </source>
</evidence>
<protein>
    <recommendedName>
        <fullName evidence="6 7">Large ribosomal subunit protein uL22</fullName>
    </recommendedName>
</protein>
<dbReference type="Pfam" id="PF00237">
    <property type="entry name" value="Ribosomal_L22"/>
    <property type="match status" value="1"/>
</dbReference>
<dbReference type="CDD" id="cd00336">
    <property type="entry name" value="Ribosomal_L22"/>
    <property type="match status" value="1"/>
</dbReference>
<evidence type="ECO:0000256" key="3">
    <source>
        <dbReference type="ARBA" id="ARBA00022884"/>
    </source>
</evidence>
<dbReference type="GO" id="GO:0006412">
    <property type="term" value="P:translation"/>
    <property type="evidence" value="ECO:0007669"/>
    <property type="project" value="UniProtKB-UniRule"/>
</dbReference>
<sequence>MAERKHIASATAKGTHIAPRKARMVIDQIRGLKVVQALAILESQHRSSNPIVQKVLQSAIANAVEKNKSINPDDLIVTEARVDQGKVIKRLRARAMGRGMQIQKKGSHIRLSVG</sequence>